<dbReference type="Gene3D" id="1.20.58.360">
    <property type="entry name" value="Shigella T3SS effector IpaH defines"/>
    <property type="match status" value="1"/>
</dbReference>
<organism evidence="13 14">
    <name type="scientific">Pandoraea pulmonicola</name>
    <dbReference type="NCBI Taxonomy" id="93221"/>
    <lineage>
        <taxon>Bacteria</taxon>
        <taxon>Pseudomonadati</taxon>
        <taxon>Pseudomonadota</taxon>
        <taxon>Betaproteobacteria</taxon>
        <taxon>Burkholderiales</taxon>
        <taxon>Burkholderiaceae</taxon>
        <taxon>Pandoraea</taxon>
    </lineage>
</organism>
<evidence type="ECO:0000256" key="10">
    <source>
        <dbReference type="ARBA" id="ARBA00023200"/>
    </source>
</evidence>
<comment type="similarity">
    <text evidence="3 11">Belongs to the LRR-containing bacterial E3 ligase family.</text>
</comment>
<dbReference type="InterPro" id="IPR029487">
    <property type="entry name" value="NEL_dom"/>
</dbReference>
<accession>A0ABN4U878</accession>
<reference evidence="13" key="1">
    <citation type="submission" date="2016-11" db="EMBL/GenBank/DDBJ databases">
        <title>Complete Genome Sequencing of Pandoraea pulmonicola DSM 16583.</title>
        <authorList>
            <person name="Chan K.-G."/>
        </authorList>
    </citation>
    <scope>NUCLEOTIDE SEQUENCE</scope>
    <source>
        <strain evidence="13">DSM 16583</strain>
    </source>
</reference>
<comment type="subcellular location">
    <subcellularLocation>
        <location evidence="1">Host cytoplasm</location>
    </subcellularLocation>
    <subcellularLocation>
        <location evidence="2">Secreted</location>
    </subcellularLocation>
</comment>
<dbReference type="PANTHER" id="PTHR47114:SF2">
    <property type="entry name" value="OLIGODENDROCYTE-MYELIN GLYCOPROTEIN"/>
    <property type="match status" value="1"/>
</dbReference>
<evidence type="ECO:0000256" key="5">
    <source>
        <dbReference type="ARBA" id="ARBA00022614"/>
    </source>
</evidence>
<dbReference type="Proteomes" id="UP000035086">
    <property type="component" value="Chromosome"/>
</dbReference>
<feature type="domain" description="NEL" evidence="12">
    <location>
        <begin position="332"/>
        <end position="626"/>
    </location>
</feature>
<name>A0ABN4U878_PANPU</name>
<keyword evidence="7" id="KW-0677">Repeat</keyword>
<dbReference type="PROSITE" id="PS52053">
    <property type="entry name" value="NEL"/>
    <property type="match status" value="1"/>
</dbReference>
<gene>
    <name evidence="13" type="ORF">RO07_17260</name>
</gene>
<evidence type="ECO:0000256" key="9">
    <source>
        <dbReference type="ARBA" id="ARBA00022843"/>
    </source>
</evidence>
<evidence type="ECO:0000313" key="14">
    <source>
        <dbReference type="Proteomes" id="UP000035086"/>
    </source>
</evidence>
<evidence type="ECO:0000256" key="4">
    <source>
        <dbReference type="ARBA" id="ARBA00022525"/>
    </source>
</evidence>
<keyword evidence="9 11" id="KW-0832">Ubl conjugation</keyword>
<evidence type="ECO:0000256" key="3">
    <source>
        <dbReference type="ARBA" id="ARBA00009868"/>
    </source>
</evidence>
<evidence type="ECO:0000256" key="7">
    <source>
        <dbReference type="ARBA" id="ARBA00022737"/>
    </source>
</evidence>
<keyword evidence="14" id="KW-1185">Reference proteome</keyword>
<feature type="active site" description="Glycyl thioester intermediate" evidence="11">
    <location>
        <position position="414"/>
    </location>
</feature>
<keyword evidence="4 11" id="KW-0964">Secreted</keyword>
<evidence type="ECO:0000256" key="2">
    <source>
        <dbReference type="ARBA" id="ARBA00004613"/>
    </source>
</evidence>
<dbReference type="SMART" id="SM00364">
    <property type="entry name" value="LRR_BAC"/>
    <property type="match status" value="5"/>
</dbReference>
<dbReference type="EMBL" id="CP010310">
    <property type="protein sequence ID" value="APD13407.1"/>
    <property type="molecule type" value="Genomic_DNA"/>
</dbReference>
<comment type="PTM">
    <text evidence="11">Ubiquitinated in the presence of host E1 ubiquitin-activating enzyme, E2 ubiquitin-conjugating enzyme and ubiquitin.</text>
</comment>
<evidence type="ECO:0000256" key="8">
    <source>
        <dbReference type="ARBA" id="ARBA00022786"/>
    </source>
</evidence>
<keyword evidence="6 11" id="KW-0808">Transferase</keyword>
<dbReference type="Gene3D" id="1.20.1270.130">
    <property type="entry name" value="Shigella T3SS effector IpaH domain"/>
    <property type="match status" value="1"/>
</dbReference>
<protein>
    <recommendedName>
        <fullName evidence="12">NEL domain-containing protein</fullName>
    </recommendedName>
</protein>
<proteinExistence type="inferred from homology"/>
<dbReference type="Gene3D" id="3.80.10.10">
    <property type="entry name" value="Ribonuclease Inhibitor"/>
    <property type="match status" value="1"/>
</dbReference>
<dbReference type="Pfam" id="PF14496">
    <property type="entry name" value="NEL"/>
    <property type="match status" value="1"/>
</dbReference>
<keyword evidence="8 11" id="KW-0833">Ubl conjugation pathway</keyword>
<evidence type="ECO:0000256" key="6">
    <source>
        <dbReference type="ARBA" id="ARBA00022679"/>
    </source>
</evidence>
<dbReference type="InterPro" id="IPR032675">
    <property type="entry name" value="LRR_dom_sf"/>
</dbReference>
<evidence type="ECO:0000313" key="13">
    <source>
        <dbReference type="EMBL" id="APD13407.1"/>
    </source>
</evidence>
<sequence>MVLEYVGQRDDWGHEQRCTAILAALAWSHRQFNRRGGADMEPLRRDLTQHLERSCSEGEDAEALADALASLCSENAPDGQSTDPSPVHVQLAHDVLATLDRGVDACPLLSELIGGLPEHHGVDGNSVDELYRSALCAWVAIAPPNDKGRAIVKDRILNMANGKLDLQRLGLRSLPDLPSGLVTLNARFNQLSHLPTLPASLENLDATGNELNHLPTLPANLTMLAVHDNKLPRLPALPPGLTVLNVISNQLTRLPDLPVSLTDLWAANNQLPHLPPSVLSMPCDGTVIIDGNPISAAALQWLQEVTSAPGYSGPRIYFSMATFGANDAATRPLYKTVQDWFSNNEEAQVGQWQVHSGEAHAAEFSRFLDRLKELPVNDNVDFKTAVAKWLSKVIQDKELLRLVFQAVQEATTSCEDRIALTYNNLTKLSEAHAVSRGDYDNRLDEVIERGRGTFRLDALESIARKKAQALRLVEEIEVHLAYQVHLREPLKLPTDIANMRYFKLSGVTPQDLKDAEEEVLARERAEFPQYFLVEWEPWQQVLGRLAPEEIERTRQKLQDMLPEYEQGTAGRLVSLGLPEDYETQAQVGVDLMKRQQLAVYEALTREFLRKQGEEALMDRILGTANR</sequence>
<keyword evidence="10 11" id="KW-1035">Host cytoplasm</keyword>
<keyword evidence="5" id="KW-0433">Leucine-rich repeat</keyword>
<dbReference type="InterPro" id="IPR051071">
    <property type="entry name" value="LRR-bact_E3_ubiq_ligases"/>
</dbReference>
<evidence type="ECO:0000256" key="1">
    <source>
        <dbReference type="ARBA" id="ARBA00004192"/>
    </source>
</evidence>
<dbReference type="SUPFAM" id="SSF52058">
    <property type="entry name" value="L domain-like"/>
    <property type="match status" value="1"/>
</dbReference>
<evidence type="ECO:0000259" key="12">
    <source>
        <dbReference type="PROSITE" id="PS52053"/>
    </source>
</evidence>
<evidence type="ECO:0000256" key="11">
    <source>
        <dbReference type="PROSITE-ProRule" id="PRU01398"/>
    </source>
</evidence>
<dbReference type="PANTHER" id="PTHR47114">
    <property type="match status" value="1"/>
</dbReference>